<dbReference type="Proteomes" id="UP000560658">
    <property type="component" value="Unassembled WGS sequence"/>
</dbReference>
<organism evidence="2 3">
    <name type="scientific">Bacteroides reticulotermitis</name>
    <dbReference type="NCBI Taxonomy" id="1133319"/>
    <lineage>
        <taxon>Bacteria</taxon>
        <taxon>Pseudomonadati</taxon>
        <taxon>Bacteroidota</taxon>
        <taxon>Bacteroidia</taxon>
        <taxon>Bacteroidales</taxon>
        <taxon>Bacteroidaceae</taxon>
        <taxon>Bacteroides</taxon>
    </lineage>
</organism>
<dbReference type="InterPro" id="IPR009061">
    <property type="entry name" value="DNA-bd_dom_put_sf"/>
</dbReference>
<proteinExistence type="predicted"/>
<accession>A0A840D1Z5</accession>
<feature type="domain" description="Helix-turn-helix" evidence="1">
    <location>
        <begin position="40"/>
        <end position="87"/>
    </location>
</feature>
<sequence length="94" mass="11348">MEIISIEAETFEEMNRTLDLLIQNTHLKNRKEEENLTDWIDNQDVCLLMDISPRKLLTLRRTGEIPYSRIDRKIYYRKKDITAYMEKELQKGNN</sequence>
<reference evidence="2" key="1">
    <citation type="submission" date="2020-08" db="EMBL/GenBank/DDBJ databases">
        <title>Genomic Encyclopedia of Type Strains, Phase IV (KMG-IV): sequencing the most valuable type-strain genomes for metagenomic binning, comparative biology and taxonomic classification.</title>
        <authorList>
            <person name="Goeker M."/>
        </authorList>
    </citation>
    <scope>NUCLEOTIDE SEQUENCE [LARGE SCALE GENOMIC DNA]</scope>
    <source>
        <strain evidence="2">DSM 105720</strain>
    </source>
</reference>
<keyword evidence="3" id="KW-1185">Reference proteome</keyword>
<name>A0A840D1Z5_9BACE</name>
<evidence type="ECO:0000313" key="3">
    <source>
        <dbReference type="Proteomes" id="UP000560658"/>
    </source>
</evidence>
<dbReference type="AlphaFoldDB" id="A0A840D1Z5"/>
<dbReference type="SUPFAM" id="SSF46955">
    <property type="entry name" value="Putative DNA-binding domain"/>
    <property type="match status" value="1"/>
</dbReference>
<comment type="caution">
    <text evidence="2">The sequence shown here is derived from an EMBL/GenBank/DDBJ whole genome shotgun (WGS) entry which is preliminary data.</text>
</comment>
<dbReference type="Pfam" id="PF12728">
    <property type="entry name" value="HTH_17"/>
    <property type="match status" value="1"/>
</dbReference>
<gene>
    <name evidence="2" type="ORF">GGR06_000002</name>
</gene>
<evidence type="ECO:0000313" key="2">
    <source>
        <dbReference type="EMBL" id="MBB4042243.1"/>
    </source>
</evidence>
<protein>
    <submittedName>
        <fullName evidence="2">Carbamoylphosphate synthase small subunit</fullName>
    </submittedName>
</protein>
<dbReference type="PANTHER" id="PTHR34585:SF22">
    <property type="entry name" value="HELIX-TURN-HELIX DOMAIN-CONTAINING PROTEIN"/>
    <property type="match status" value="1"/>
</dbReference>
<dbReference type="RefSeq" id="WP_044165660.1">
    <property type="nucleotide sequence ID" value="NZ_JACIER010000001.1"/>
</dbReference>
<dbReference type="PANTHER" id="PTHR34585">
    <property type="match status" value="1"/>
</dbReference>
<dbReference type="EMBL" id="JACIER010000001">
    <property type="protein sequence ID" value="MBB4042243.1"/>
    <property type="molecule type" value="Genomic_DNA"/>
</dbReference>
<evidence type="ECO:0000259" key="1">
    <source>
        <dbReference type="Pfam" id="PF12728"/>
    </source>
</evidence>
<dbReference type="InterPro" id="IPR041657">
    <property type="entry name" value="HTH_17"/>
</dbReference>